<feature type="domain" description="CARD" evidence="3">
    <location>
        <begin position="1"/>
        <end position="78"/>
    </location>
</feature>
<dbReference type="PANTHER" id="PTHR15034:SF5">
    <property type="entry name" value="DEATH DOMAIN-CONTAINING PROTEIN CRADD"/>
    <property type="match status" value="1"/>
</dbReference>
<dbReference type="HOGENOM" id="CLU_1344806_0_0_1"/>
<dbReference type="AlphaFoldDB" id="B3S916"/>
<dbReference type="InterPro" id="IPR011029">
    <property type="entry name" value="DEATH-like_dom_sf"/>
</dbReference>
<evidence type="ECO:0000259" key="3">
    <source>
        <dbReference type="PROSITE" id="PS50209"/>
    </source>
</evidence>
<gene>
    <name evidence="4" type="ORF">TRIADDRAFT_60664</name>
</gene>
<dbReference type="Gene3D" id="1.10.533.10">
    <property type="entry name" value="Death Domain, Fas"/>
    <property type="match status" value="1"/>
</dbReference>
<dbReference type="GO" id="GO:0070513">
    <property type="term" value="F:death domain binding"/>
    <property type="evidence" value="ECO:0007669"/>
    <property type="project" value="InterPro"/>
</dbReference>
<dbReference type="RefSeq" id="XP_002116657.1">
    <property type="nucleotide sequence ID" value="XM_002116621.1"/>
</dbReference>
<dbReference type="EMBL" id="DS985257">
    <property type="protein sequence ID" value="EDV20716.1"/>
    <property type="molecule type" value="Genomic_DNA"/>
</dbReference>
<dbReference type="SUPFAM" id="SSF47986">
    <property type="entry name" value="DEATH domain"/>
    <property type="match status" value="1"/>
</dbReference>
<dbReference type="CTD" id="6757952"/>
<organism evidence="4 5">
    <name type="scientific">Trichoplax adhaerens</name>
    <name type="common">Trichoplax reptans</name>
    <dbReference type="NCBI Taxonomy" id="10228"/>
    <lineage>
        <taxon>Eukaryota</taxon>
        <taxon>Metazoa</taxon>
        <taxon>Placozoa</taxon>
        <taxon>Uniplacotomia</taxon>
        <taxon>Trichoplacea</taxon>
        <taxon>Trichoplacidae</taxon>
        <taxon>Trichoplax</taxon>
    </lineage>
</organism>
<sequence length="204" mass="23488">MDKEQRQAIVDHWDTLAESMPSNHMTNSLIAKRILSPTDLQGINAKETENEKNTTILNKILASVSPDCYAIFIDALRQIPNKNSRLADMIESRFKEQASADYRSDASKSNNLSSARKRQTVESETSRQEGTAMQNDMDPIRDGRKPKNSEDIKKDTGVDSEDTRKDTGGIFYELKQYLKRVVLYFVLPFIILVNLIYLYLRYKW</sequence>
<accession>B3S916</accession>
<dbReference type="GeneID" id="6757952"/>
<dbReference type="InParanoid" id="B3S916"/>
<protein>
    <recommendedName>
        <fullName evidence="3">CARD domain-containing protein</fullName>
    </recommendedName>
</protein>
<dbReference type="OrthoDB" id="6162777at2759"/>
<evidence type="ECO:0000313" key="4">
    <source>
        <dbReference type="EMBL" id="EDV20716.1"/>
    </source>
</evidence>
<evidence type="ECO:0000313" key="5">
    <source>
        <dbReference type="Proteomes" id="UP000009022"/>
    </source>
</evidence>
<dbReference type="CDD" id="cd01671">
    <property type="entry name" value="CARD"/>
    <property type="match status" value="1"/>
</dbReference>
<proteinExistence type="predicted"/>
<evidence type="ECO:0000256" key="2">
    <source>
        <dbReference type="SAM" id="Phobius"/>
    </source>
</evidence>
<keyword evidence="5" id="KW-1185">Reference proteome</keyword>
<keyword evidence="2" id="KW-1133">Transmembrane helix</keyword>
<feature type="compositionally biased region" description="Basic and acidic residues" evidence="1">
    <location>
        <begin position="138"/>
        <end position="162"/>
    </location>
</feature>
<name>B3S916_TRIAD</name>
<feature type="region of interest" description="Disordered" evidence="1">
    <location>
        <begin position="98"/>
        <end position="162"/>
    </location>
</feature>
<dbReference type="Pfam" id="PF00619">
    <property type="entry name" value="CARD"/>
    <property type="match status" value="1"/>
</dbReference>
<reference evidence="4 5" key="1">
    <citation type="journal article" date="2008" name="Nature">
        <title>The Trichoplax genome and the nature of placozoans.</title>
        <authorList>
            <person name="Srivastava M."/>
            <person name="Begovic E."/>
            <person name="Chapman J."/>
            <person name="Putnam N.H."/>
            <person name="Hellsten U."/>
            <person name="Kawashima T."/>
            <person name="Kuo A."/>
            <person name="Mitros T."/>
            <person name="Salamov A."/>
            <person name="Carpenter M.L."/>
            <person name="Signorovitch A.Y."/>
            <person name="Moreno M.A."/>
            <person name="Kamm K."/>
            <person name="Grimwood J."/>
            <person name="Schmutz J."/>
            <person name="Shapiro H."/>
            <person name="Grigoriev I.V."/>
            <person name="Buss L.W."/>
            <person name="Schierwater B."/>
            <person name="Dellaporta S.L."/>
            <person name="Rokhsar D.S."/>
        </authorList>
    </citation>
    <scope>NUCLEOTIDE SEQUENCE [LARGE SCALE GENOMIC DNA]</scope>
    <source>
        <strain evidence="4 5">Grell-BS-1999</strain>
    </source>
</reference>
<dbReference type="PhylomeDB" id="B3S916"/>
<evidence type="ECO:0000256" key="1">
    <source>
        <dbReference type="SAM" id="MobiDB-lite"/>
    </source>
</evidence>
<dbReference type="InterPro" id="IPR037939">
    <property type="entry name" value="CRADD"/>
</dbReference>
<dbReference type="PANTHER" id="PTHR15034">
    <property type="entry name" value="DEATH DOMAIN-CONTAINING PROTEIN CRADD"/>
    <property type="match status" value="1"/>
</dbReference>
<dbReference type="GO" id="GO:2001235">
    <property type="term" value="P:positive regulation of apoptotic signaling pathway"/>
    <property type="evidence" value="ECO:0000318"/>
    <property type="project" value="GO_Central"/>
</dbReference>
<keyword evidence="2" id="KW-0472">Membrane</keyword>
<dbReference type="Proteomes" id="UP000009022">
    <property type="component" value="Unassembled WGS sequence"/>
</dbReference>
<keyword evidence="2" id="KW-0812">Transmembrane</keyword>
<dbReference type="KEGG" id="tad:TRIADDRAFT_60664"/>
<feature type="transmembrane region" description="Helical" evidence="2">
    <location>
        <begin position="181"/>
        <end position="200"/>
    </location>
</feature>
<dbReference type="GO" id="GO:0002020">
    <property type="term" value="F:protease binding"/>
    <property type="evidence" value="ECO:0007669"/>
    <property type="project" value="InterPro"/>
</dbReference>
<dbReference type="PROSITE" id="PS50209">
    <property type="entry name" value="CARD"/>
    <property type="match status" value="1"/>
</dbReference>
<dbReference type="GO" id="GO:0005737">
    <property type="term" value="C:cytoplasm"/>
    <property type="evidence" value="ECO:0000318"/>
    <property type="project" value="GO_Central"/>
</dbReference>
<dbReference type="InterPro" id="IPR001315">
    <property type="entry name" value="CARD"/>
</dbReference>